<dbReference type="GO" id="GO:0016020">
    <property type="term" value="C:membrane"/>
    <property type="evidence" value="ECO:0007669"/>
    <property type="project" value="UniProtKB-SubCell"/>
</dbReference>
<feature type="transmembrane region" description="Helical" evidence="7">
    <location>
        <begin position="401"/>
        <end position="424"/>
    </location>
</feature>
<evidence type="ECO:0000256" key="4">
    <source>
        <dbReference type="ARBA" id="ARBA00022989"/>
    </source>
</evidence>
<keyword evidence="9" id="KW-1185">Reference proteome</keyword>
<feature type="transmembrane region" description="Helical" evidence="7">
    <location>
        <begin position="292"/>
        <end position="309"/>
    </location>
</feature>
<name>A0A078B426_STYLE</name>
<keyword evidence="5 7" id="KW-0472">Membrane</keyword>
<evidence type="ECO:0000256" key="5">
    <source>
        <dbReference type="ARBA" id="ARBA00023136"/>
    </source>
</evidence>
<feature type="transmembrane region" description="Helical" evidence="7">
    <location>
        <begin position="266"/>
        <end position="285"/>
    </location>
</feature>
<dbReference type="Pfam" id="PF07690">
    <property type="entry name" value="MFS_1"/>
    <property type="match status" value="1"/>
</dbReference>
<dbReference type="CDD" id="cd17325">
    <property type="entry name" value="MFS_MdtG_SLC18_like"/>
    <property type="match status" value="1"/>
</dbReference>
<evidence type="ECO:0000256" key="2">
    <source>
        <dbReference type="ARBA" id="ARBA00022448"/>
    </source>
</evidence>
<dbReference type="InterPro" id="IPR036259">
    <property type="entry name" value="MFS_trans_sf"/>
</dbReference>
<keyword evidence="2" id="KW-0813">Transport</keyword>
<evidence type="ECO:0000256" key="1">
    <source>
        <dbReference type="ARBA" id="ARBA00004141"/>
    </source>
</evidence>
<gene>
    <name evidence="8" type="primary">Contig16745.g17838</name>
    <name evidence="8" type="ORF">STYLEM_18124</name>
</gene>
<feature type="transmembrane region" description="Helical" evidence="7">
    <location>
        <begin position="321"/>
        <end position="343"/>
    </location>
</feature>
<dbReference type="PANTHER" id="PTHR23506:SF26">
    <property type="entry name" value="MFS-TYPE TRANSPORTER SLC18B1"/>
    <property type="match status" value="1"/>
</dbReference>
<dbReference type="AlphaFoldDB" id="A0A078B426"/>
<protein>
    <submittedName>
        <fullName evidence="8">Permeases of the major facilitator superfamily</fullName>
    </submittedName>
</protein>
<evidence type="ECO:0000256" key="6">
    <source>
        <dbReference type="SAM" id="MobiDB-lite"/>
    </source>
</evidence>
<dbReference type="PANTHER" id="PTHR23506">
    <property type="entry name" value="GH10249P"/>
    <property type="match status" value="1"/>
</dbReference>
<feature type="region of interest" description="Disordered" evidence="6">
    <location>
        <begin position="1"/>
        <end position="31"/>
    </location>
</feature>
<sequence length="510" mass="57026">MSMVSDSFDHPHSRHHSLHSEEDKKLPPAVKESITGEKRRMIITMIIAISSTWTLYGNIATFYPPYRLEHHDTITDTQVGIVLALFEGGVLLSSPFIAHTLMVFFILSLALRLLQGAGDTCISTACLSLISSEFPSRREEFVGYAEGAIGAGLMLGPVIGQALYTLLGFEYTFYCTSAILMLPFLAVLQFIPSQYNRSSDDRAGSMTSSQRLEKSKEIRLRMLLTNKRVIVAALSSIFAMIFLLFFDTILSDQLLDMGISKDLVGYIYSVSCLVYSIVCPFVGYICKKIHKIYVLQIAIILSAISLYFFGPSKILGFSDSLGLMIFGMSLLGVSCALIFVPLLGEIIEAVQEKENIASSNDQLNDKASSLFNMAYAVGCLIAPILGGLFNDLVGFRSTCDIMAIAATALAILYFLFNALPFWIYQRQKKQEDEKIKLKYGNISQKDKLILNKVDQDQLLLEDDENLEKSKEYEKELWHIKDQNTFNTQAEDNTFIQDSIVHQPRIIDNNG</sequence>
<evidence type="ECO:0000313" key="8">
    <source>
        <dbReference type="EMBL" id="CDW88996.1"/>
    </source>
</evidence>
<feature type="transmembrane region" description="Helical" evidence="7">
    <location>
        <begin position="141"/>
        <end position="159"/>
    </location>
</feature>
<comment type="subcellular location">
    <subcellularLocation>
        <location evidence="1">Membrane</location>
        <topology evidence="1">Multi-pass membrane protein</topology>
    </subcellularLocation>
</comment>
<dbReference type="Proteomes" id="UP000039865">
    <property type="component" value="Unassembled WGS sequence"/>
</dbReference>
<keyword evidence="3 7" id="KW-0812">Transmembrane</keyword>
<feature type="transmembrane region" description="Helical" evidence="7">
    <location>
        <begin position="171"/>
        <end position="191"/>
    </location>
</feature>
<dbReference type="InterPro" id="IPR011701">
    <property type="entry name" value="MFS"/>
</dbReference>
<dbReference type="Gene3D" id="1.20.1250.20">
    <property type="entry name" value="MFS general substrate transporter like domains"/>
    <property type="match status" value="1"/>
</dbReference>
<reference evidence="8 9" key="1">
    <citation type="submission" date="2014-06" db="EMBL/GenBank/DDBJ databases">
        <authorList>
            <person name="Swart Estienne"/>
        </authorList>
    </citation>
    <scope>NUCLEOTIDE SEQUENCE [LARGE SCALE GENOMIC DNA]</scope>
    <source>
        <strain evidence="8 9">130c</strain>
    </source>
</reference>
<keyword evidence="4 7" id="KW-1133">Transmembrane helix</keyword>
<dbReference type="Gene3D" id="1.20.1720.10">
    <property type="entry name" value="Multidrug resistance protein D"/>
    <property type="match status" value="1"/>
</dbReference>
<dbReference type="EMBL" id="CCKQ01017124">
    <property type="protein sequence ID" value="CDW88996.1"/>
    <property type="molecule type" value="Genomic_DNA"/>
</dbReference>
<evidence type="ECO:0000256" key="7">
    <source>
        <dbReference type="SAM" id="Phobius"/>
    </source>
</evidence>
<evidence type="ECO:0000256" key="3">
    <source>
        <dbReference type="ARBA" id="ARBA00022692"/>
    </source>
</evidence>
<dbReference type="InterPro" id="IPR050930">
    <property type="entry name" value="MFS_Vesicular_Transporter"/>
</dbReference>
<feature type="transmembrane region" description="Helical" evidence="7">
    <location>
        <begin position="370"/>
        <end position="389"/>
    </location>
</feature>
<accession>A0A078B426</accession>
<dbReference type="GO" id="GO:0022857">
    <property type="term" value="F:transmembrane transporter activity"/>
    <property type="evidence" value="ECO:0007669"/>
    <property type="project" value="InterPro"/>
</dbReference>
<feature type="transmembrane region" description="Helical" evidence="7">
    <location>
        <begin position="79"/>
        <end position="107"/>
    </location>
</feature>
<dbReference type="OMA" id="ITIENCA"/>
<organism evidence="8 9">
    <name type="scientific">Stylonychia lemnae</name>
    <name type="common">Ciliate</name>
    <dbReference type="NCBI Taxonomy" id="5949"/>
    <lineage>
        <taxon>Eukaryota</taxon>
        <taxon>Sar</taxon>
        <taxon>Alveolata</taxon>
        <taxon>Ciliophora</taxon>
        <taxon>Intramacronucleata</taxon>
        <taxon>Spirotrichea</taxon>
        <taxon>Stichotrichia</taxon>
        <taxon>Sporadotrichida</taxon>
        <taxon>Oxytrichidae</taxon>
        <taxon>Stylonychinae</taxon>
        <taxon>Stylonychia</taxon>
    </lineage>
</organism>
<dbReference type="InParanoid" id="A0A078B426"/>
<feature type="transmembrane region" description="Helical" evidence="7">
    <location>
        <begin position="41"/>
        <end position="59"/>
    </location>
</feature>
<dbReference type="SUPFAM" id="SSF103473">
    <property type="entry name" value="MFS general substrate transporter"/>
    <property type="match status" value="1"/>
</dbReference>
<dbReference type="OrthoDB" id="416030at2759"/>
<evidence type="ECO:0000313" key="9">
    <source>
        <dbReference type="Proteomes" id="UP000039865"/>
    </source>
</evidence>
<feature type="transmembrane region" description="Helical" evidence="7">
    <location>
        <begin position="229"/>
        <end position="246"/>
    </location>
</feature>
<proteinExistence type="predicted"/>